<dbReference type="GO" id="GO:0008270">
    <property type="term" value="F:zinc ion binding"/>
    <property type="evidence" value="ECO:0007669"/>
    <property type="project" value="UniProtKB-UniRule"/>
</dbReference>
<dbReference type="InterPro" id="IPR024079">
    <property type="entry name" value="MetalloPept_cat_dom_sf"/>
</dbReference>
<dbReference type="EMBL" id="CAJOBA010004929">
    <property type="protein sequence ID" value="CAF3728011.1"/>
    <property type="molecule type" value="Genomic_DNA"/>
</dbReference>
<dbReference type="Proteomes" id="UP000682733">
    <property type="component" value="Unassembled WGS sequence"/>
</dbReference>
<feature type="active site" evidence="11">
    <location>
        <position position="517"/>
    </location>
</feature>
<evidence type="ECO:0000313" key="18">
    <source>
        <dbReference type="Proteomes" id="UP000677228"/>
    </source>
</evidence>
<evidence type="ECO:0000313" key="16">
    <source>
        <dbReference type="EMBL" id="CAF0954397.1"/>
    </source>
</evidence>
<dbReference type="CDD" id="cd11010">
    <property type="entry name" value="S1-P1_nuclease"/>
    <property type="match status" value="1"/>
</dbReference>
<dbReference type="InterPro" id="IPR001506">
    <property type="entry name" value="Peptidase_M12A"/>
</dbReference>
<feature type="binding site" evidence="11">
    <location>
        <position position="516"/>
    </location>
    <ligand>
        <name>Zn(2+)</name>
        <dbReference type="ChEBI" id="CHEBI:29105"/>
        <note>catalytic</note>
    </ligand>
</feature>
<dbReference type="CDD" id="cd04280">
    <property type="entry name" value="ZnMc_astacin_like"/>
    <property type="match status" value="1"/>
</dbReference>
<evidence type="ECO:0000256" key="6">
    <source>
        <dbReference type="ARBA" id="ARBA00022801"/>
    </source>
</evidence>
<evidence type="ECO:0000256" key="4">
    <source>
        <dbReference type="ARBA" id="ARBA00022723"/>
    </source>
</evidence>
<gene>
    <name evidence="16" type="ORF">OVA965_LOCUS12309</name>
    <name evidence="17" type="ORF">TMI583_LOCUS12319</name>
</gene>
<evidence type="ECO:0000256" key="7">
    <source>
        <dbReference type="ARBA" id="ARBA00022833"/>
    </source>
</evidence>
<evidence type="ECO:0000256" key="11">
    <source>
        <dbReference type="PROSITE-ProRule" id="PRU01211"/>
    </source>
</evidence>
<dbReference type="SMART" id="SM00235">
    <property type="entry name" value="ZnMc"/>
    <property type="match status" value="1"/>
</dbReference>
<evidence type="ECO:0000256" key="1">
    <source>
        <dbReference type="ARBA" id="ARBA00009547"/>
    </source>
</evidence>
<reference evidence="16" key="1">
    <citation type="submission" date="2021-02" db="EMBL/GenBank/DDBJ databases">
        <authorList>
            <person name="Nowell W R."/>
        </authorList>
    </citation>
    <scope>NUCLEOTIDE SEQUENCE</scope>
</reference>
<accession>A0A8S2DL76</accession>
<dbReference type="GO" id="GO:0006308">
    <property type="term" value="P:DNA catabolic process"/>
    <property type="evidence" value="ECO:0007669"/>
    <property type="project" value="InterPro"/>
</dbReference>
<keyword evidence="14" id="KW-0472">Membrane</keyword>
<dbReference type="Pfam" id="PF02265">
    <property type="entry name" value="S1-P1_nuclease"/>
    <property type="match status" value="2"/>
</dbReference>
<evidence type="ECO:0000256" key="8">
    <source>
        <dbReference type="ARBA" id="ARBA00023049"/>
    </source>
</evidence>
<protein>
    <recommendedName>
        <fullName evidence="12">Metalloendopeptidase</fullName>
        <ecNumber evidence="12">3.4.24.-</ecNumber>
    </recommendedName>
</protein>
<evidence type="ECO:0000256" key="14">
    <source>
        <dbReference type="SAM" id="Phobius"/>
    </source>
</evidence>
<keyword evidence="6 11" id="KW-0378">Hydrolase</keyword>
<feature type="domain" description="Peptidase M12A" evidence="15">
    <location>
        <begin position="418"/>
        <end position="623"/>
    </location>
</feature>
<evidence type="ECO:0000259" key="15">
    <source>
        <dbReference type="PROSITE" id="PS51864"/>
    </source>
</evidence>
<dbReference type="EC" id="3.4.24.-" evidence="12"/>
<dbReference type="SUPFAM" id="SSF48537">
    <property type="entry name" value="Phospholipase C/P1 nuclease"/>
    <property type="match status" value="1"/>
</dbReference>
<evidence type="ECO:0000313" key="17">
    <source>
        <dbReference type="EMBL" id="CAF3728011.1"/>
    </source>
</evidence>
<dbReference type="GO" id="GO:0004519">
    <property type="term" value="F:endonuclease activity"/>
    <property type="evidence" value="ECO:0007669"/>
    <property type="project" value="UniProtKB-KW"/>
</dbReference>
<dbReference type="InterPro" id="IPR003154">
    <property type="entry name" value="S1/P1nuclease"/>
</dbReference>
<dbReference type="InterPro" id="IPR034035">
    <property type="entry name" value="Astacin-like_dom"/>
</dbReference>
<comment type="caution">
    <text evidence="16">The sequence shown here is derived from an EMBL/GenBank/DDBJ whole genome shotgun (WGS) entry which is preliminary data.</text>
</comment>
<dbReference type="PANTHER" id="PTHR10127:SF780">
    <property type="entry name" value="METALLOENDOPEPTIDASE"/>
    <property type="match status" value="1"/>
</dbReference>
<evidence type="ECO:0000256" key="5">
    <source>
        <dbReference type="ARBA" id="ARBA00022759"/>
    </source>
</evidence>
<keyword evidence="14" id="KW-0812">Transmembrane</keyword>
<comment type="caution">
    <text evidence="11">Lacks conserved residue(s) required for the propagation of feature annotation.</text>
</comment>
<evidence type="ECO:0000256" key="10">
    <source>
        <dbReference type="ARBA" id="ARBA00023180"/>
    </source>
</evidence>
<comment type="similarity">
    <text evidence="1">Belongs to the nuclease type I family.</text>
</comment>
<dbReference type="GO" id="GO:0004222">
    <property type="term" value="F:metalloendopeptidase activity"/>
    <property type="evidence" value="ECO:0007669"/>
    <property type="project" value="UniProtKB-UniRule"/>
</dbReference>
<evidence type="ECO:0000256" key="12">
    <source>
        <dbReference type="RuleBase" id="RU361183"/>
    </source>
</evidence>
<feature type="binding site" evidence="11">
    <location>
        <position position="520"/>
    </location>
    <ligand>
        <name>Zn(2+)</name>
        <dbReference type="ChEBI" id="CHEBI:29105"/>
        <note>catalytic</note>
    </ligand>
</feature>
<keyword evidence="14" id="KW-1133">Transmembrane helix</keyword>
<proteinExistence type="inferred from homology"/>
<dbReference type="Proteomes" id="UP000677228">
    <property type="component" value="Unassembled WGS sequence"/>
</dbReference>
<name>A0A8S2DL76_9BILA</name>
<dbReference type="InterPro" id="IPR008947">
    <property type="entry name" value="PLipase_C/P1_nuclease_dom_sf"/>
</dbReference>
<keyword evidence="4 11" id="KW-0479">Metal-binding</keyword>
<dbReference type="GO" id="GO:0003676">
    <property type="term" value="F:nucleic acid binding"/>
    <property type="evidence" value="ECO:0007669"/>
    <property type="project" value="InterPro"/>
</dbReference>
<dbReference type="PROSITE" id="PS51864">
    <property type="entry name" value="ASTACIN"/>
    <property type="match status" value="1"/>
</dbReference>
<feature type="region of interest" description="Disordered" evidence="13">
    <location>
        <begin position="41"/>
        <end position="82"/>
    </location>
</feature>
<feature type="non-terminal residue" evidence="16">
    <location>
        <position position="1"/>
    </location>
</feature>
<dbReference type="PRINTS" id="PR00480">
    <property type="entry name" value="ASTACIN"/>
</dbReference>
<feature type="transmembrane region" description="Helical" evidence="14">
    <location>
        <begin position="387"/>
        <end position="409"/>
    </location>
</feature>
<keyword evidence="3" id="KW-0540">Nuclease</keyword>
<evidence type="ECO:0000256" key="2">
    <source>
        <dbReference type="ARBA" id="ARBA00022670"/>
    </source>
</evidence>
<dbReference type="InterPro" id="IPR006026">
    <property type="entry name" value="Peptidase_Metallo"/>
</dbReference>
<keyword evidence="8 11" id="KW-0482">Metalloprotease</keyword>
<comment type="cofactor">
    <cofactor evidence="11 12">
        <name>Zn(2+)</name>
        <dbReference type="ChEBI" id="CHEBI:29105"/>
    </cofactor>
    <text evidence="11 12">Binds 1 zinc ion per subunit.</text>
</comment>
<dbReference type="PANTHER" id="PTHR10127">
    <property type="entry name" value="DISCOIDIN, CUB, EGF, LAMININ , AND ZINC METALLOPROTEASE DOMAIN CONTAINING"/>
    <property type="match status" value="1"/>
</dbReference>
<dbReference type="Gene3D" id="1.10.575.10">
    <property type="entry name" value="P1 Nuclease"/>
    <property type="match status" value="2"/>
</dbReference>
<sequence length="623" mass="71747">YRLSCDLSPEQFRMWIKSSELACTRLSKAKMRKMIEDDDDDEYLSQPLLPPRPEQQQCRLSLKKRKNSDSMESERSKQIKTHDQGLEIKMHRREKCIKGETITDDILTAVVKWKGGKIIYLGSRHNTGKTESWGAVGHSLVAQIAQTFLTDSTDTFAKDLLPWFVYGNLSSLSSWPDNILYENTNPVEYVNWAWSRELHYVNTPDWLCHYVPVRDCVAEKCIDGSIQNYTRRLADTRLDFVQRQEALQFLVHFLGDIHQPLHAGFSSDRGGNDLTVDLTYHKYADNITQWSTCPTSDQSQFSACSTTWIQEDNDLNCNTVYIDEDGNHLNNLTKFHLNNVYFNRVLPIMEQRLIQAGVRLGKMLILIEDYVRTHKYADKTRLCGGTIALIIILVLEGIIALLIVCCWVCRRNAGQKYNAVLSSRKWPGGIVPYQFESGWYTQAEQNIIINAMSKISAQTNNCIRFVPRGNNPTWLRIFPGTGCWSYFGKIYDNGAQDLSLRKDWNYNCVQQGTVIHEIGHALGFAHEQTRPDRDNYIQIQWNNIEDSQRFNFDRYAASQVNTFNHGYDYGSVMHYAQDAFSKNGKPTMIPTYPGWESWVAQMGHAQELSVNDVDKIKRHYGCA</sequence>
<dbReference type="Pfam" id="PF01400">
    <property type="entry name" value="Astacin"/>
    <property type="match status" value="1"/>
</dbReference>
<keyword evidence="7 11" id="KW-0862">Zinc</keyword>
<dbReference type="EMBL" id="CAJNOK010004921">
    <property type="protein sequence ID" value="CAF0954397.1"/>
    <property type="molecule type" value="Genomic_DNA"/>
</dbReference>
<keyword evidence="2 11" id="KW-0645">Protease</keyword>
<evidence type="ECO:0000256" key="3">
    <source>
        <dbReference type="ARBA" id="ARBA00022722"/>
    </source>
</evidence>
<dbReference type="AlphaFoldDB" id="A0A8S2DL76"/>
<organism evidence="16 18">
    <name type="scientific">Didymodactylos carnosus</name>
    <dbReference type="NCBI Taxonomy" id="1234261"/>
    <lineage>
        <taxon>Eukaryota</taxon>
        <taxon>Metazoa</taxon>
        <taxon>Spiralia</taxon>
        <taxon>Gnathifera</taxon>
        <taxon>Rotifera</taxon>
        <taxon>Eurotatoria</taxon>
        <taxon>Bdelloidea</taxon>
        <taxon>Philodinida</taxon>
        <taxon>Philodinidae</taxon>
        <taxon>Didymodactylos</taxon>
    </lineage>
</organism>
<dbReference type="SUPFAM" id="SSF55486">
    <property type="entry name" value="Metalloproteases ('zincins'), catalytic domain"/>
    <property type="match status" value="1"/>
</dbReference>
<keyword evidence="10" id="KW-0325">Glycoprotein</keyword>
<dbReference type="Gene3D" id="3.40.390.10">
    <property type="entry name" value="Collagenase (Catalytic Domain)"/>
    <property type="match status" value="1"/>
</dbReference>
<feature type="compositionally biased region" description="Basic and acidic residues" evidence="13">
    <location>
        <begin position="67"/>
        <end position="82"/>
    </location>
</feature>
<keyword evidence="9" id="KW-1015">Disulfide bond</keyword>
<feature type="binding site" evidence="11">
    <location>
        <position position="526"/>
    </location>
    <ligand>
        <name>Zn(2+)</name>
        <dbReference type="ChEBI" id="CHEBI:29105"/>
        <note>catalytic</note>
    </ligand>
</feature>
<dbReference type="GO" id="GO:0006508">
    <property type="term" value="P:proteolysis"/>
    <property type="evidence" value="ECO:0007669"/>
    <property type="project" value="UniProtKB-KW"/>
</dbReference>
<evidence type="ECO:0000256" key="9">
    <source>
        <dbReference type="ARBA" id="ARBA00023157"/>
    </source>
</evidence>
<keyword evidence="5" id="KW-0255">Endonuclease</keyword>
<dbReference type="GO" id="GO:0016788">
    <property type="term" value="F:hydrolase activity, acting on ester bonds"/>
    <property type="evidence" value="ECO:0007669"/>
    <property type="project" value="InterPro"/>
</dbReference>
<evidence type="ECO:0000256" key="13">
    <source>
        <dbReference type="SAM" id="MobiDB-lite"/>
    </source>
</evidence>